<evidence type="ECO:0000313" key="3">
    <source>
        <dbReference type="EnsemblPlants" id="MELO3C007136.2.1"/>
    </source>
</evidence>
<name>A0A9I9CQR5_CUCME</name>
<protein>
    <submittedName>
        <fullName evidence="3">Uncharacterized protein</fullName>
    </submittedName>
</protein>
<evidence type="ECO:0000256" key="2">
    <source>
        <dbReference type="SAM" id="Phobius"/>
    </source>
</evidence>
<keyword evidence="2" id="KW-0812">Transmembrane</keyword>
<dbReference type="AlphaFoldDB" id="A0A9I9CQR5"/>
<keyword evidence="2" id="KW-1133">Transmembrane helix</keyword>
<dbReference type="Gramene" id="MELO3C007136.2.1">
    <property type="protein sequence ID" value="MELO3C007136.2.1"/>
    <property type="gene ID" value="MELO3C007136.2"/>
</dbReference>
<feature type="region of interest" description="Disordered" evidence="1">
    <location>
        <begin position="100"/>
        <end position="125"/>
    </location>
</feature>
<keyword evidence="2" id="KW-0472">Membrane</keyword>
<sequence length="159" mass="17767">MGFKIPSSFSPYSSPNYLCFFQISLSLILFFLITSTTSSFKPLPHESNNVHHRATAVVHGSAMITTLGREVDHHHHHHEYRSKKLEMEIKINKISKKMKKKGVVPGGFKSSNNNKKNDKGSAFSVMLPKGFVPPSGSSPCHNENPQSSSLAFYCHLDRP</sequence>
<proteinExistence type="predicted"/>
<organism evidence="3">
    <name type="scientific">Cucumis melo</name>
    <name type="common">Muskmelon</name>
    <dbReference type="NCBI Taxonomy" id="3656"/>
    <lineage>
        <taxon>Eukaryota</taxon>
        <taxon>Viridiplantae</taxon>
        <taxon>Streptophyta</taxon>
        <taxon>Embryophyta</taxon>
        <taxon>Tracheophyta</taxon>
        <taxon>Spermatophyta</taxon>
        <taxon>Magnoliopsida</taxon>
        <taxon>eudicotyledons</taxon>
        <taxon>Gunneridae</taxon>
        <taxon>Pentapetalae</taxon>
        <taxon>rosids</taxon>
        <taxon>fabids</taxon>
        <taxon>Cucurbitales</taxon>
        <taxon>Cucurbitaceae</taxon>
        <taxon>Benincaseae</taxon>
        <taxon>Cucumis</taxon>
    </lineage>
</organism>
<reference evidence="3" key="1">
    <citation type="submission" date="2023-03" db="UniProtKB">
        <authorList>
            <consortium name="EnsemblPlants"/>
        </authorList>
    </citation>
    <scope>IDENTIFICATION</scope>
</reference>
<dbReference type="EnsemblPlants" id="MELO3C007136.2.1">
    <property type="protein sequence ID" value="MELO3C007136.2.1"/>
    <property type="gene ID" value="MELO3C007136.2"/>
</dbReference>
<feature type="transmembrane region" description="Helical" evidence="2">
    <location>
        <begin position="15"/>
        <end position="33"/>
    </location>
</feature>
<evidence type="ECO:0000256" key="1">
    <source>
        <dbReference type="SAM" id="MobiDB-lite"/>
    </source>
</evidence>
<accession>A0A9I9CQR5</accession>